<dbReference type="CDD" id="cd00037">
    <property type="entry name" value="CLECT"/>
    <property type="match status" value="1"/>
</dbReference>
<dbReference type="PROSITE" id="PS50923">
    <property type="entry name" value="SUSHI"/>
    <property type="match status" value="1"/>
</dbReference>
<comment type="caution">
    <text evidence="3">Lacks conserved residue(s) required for the propagation of feature annotation.</text>
</comment>
<dbReference type="AlphaFoldDB" id="A0A8S4Q9P3"/>
<organism evidence="5 6">
    <name type="scientific">Owenia fusiformis</name>
    <name type="common">Polychaete worm</name>
    <dbReference type="NCBI Taxonomy" id="6347"/>
    <lineage>
        <taxon>Eukaryota</taxon>
        <taxon>Metazoa</taxon>
        <taxon>Spiralia</taxon>
        <taxon>Lophotrochozoa</taxon>
        <taxon>Annelida</taxon>
        <taxon>Polychaeta</taxon>
        <taxon>Sedentaria</taxon>
        <taxon>Canalipalpata</taxon>
        <taxon>Sabellida</taxon>
        <taxon>Oweniida</taxon>
        <taxon>Oweniidae</taxon>
        <taxon>Owenia</taxon>
    </lineage>
</organism>
<dbReference type="Pfam" id="PF00084">
    <property type="entry name" value="Sushi"/>
    <property type="match status" value="1"/>
</dbReference>
<feature type="domain" description="Sushi" evidence="4">
    <location>
        <begin position="119"/>
        <end position="181"/>
    </location>
</feature>
<evidence type="ECO:0000256" key="1">
    <source>
        <dbReference type="ARBA" id="ARBA00022729"/>
    </source>
</evidence>
<accession>A0A8S4Q9P3</accession>
<keyword evidence="2" id="KW-1015">Disulfide bond</keyword>
<gene>
    <name evidence="5" type="ORF">OFUS_LOCUS25072</name>
</gene>
<dbReference type="SUPFAM" id="SSF57535">
    <property type="entry name" value="Complement control module/SCR domain"/>
    <property type="match status" value="1"/>
</dbReference>
<dbReference type="CDD" id="cd00033">
    <property type="entry name" value="CCP"/>
    <property type="match status" value="1"/>
</dbReference>
<feature type="non-terminal residue" evidence="5">
    <location>
        <position position="1"/>
    </location>
</feature>
<dbReference type="InterPro" id="IPR016187">
    <property type="entry name" value="CTDL_fold"/>
</dbReference>
<dbReference type="Proteomes" id="UP000749559">
    <property type="component" value="Unassembled WGS sequence"/>
</dbReference>
<dbReference type="OrthoDB" id="9935125at2759"/>
<keyword evidence="6" id="KW-1185">Reference proteome</keyword>
<keyword evidence="1" id="KW-0732">Signal</keyword>
<dbReference type="SUPFAM" id="SSF56436">
    <property type="entry name" value="C-type lectin-like"/>
    <property type="match status" value="1"/>
</dbReference>
<evidence type="ECO:0000259" key="4">
    <source>
        <dbReference type="PROSITE" id="PS50923"/>
    </source>
</evidence>
<reference evidence="5" key="1">
    <citation type="submission" date="2022-03" db="EMBL/GenBank/DDBJ databases">
        <authorList>
            <person name="Martin C."/>
        </authorList>
    </citation>
    <scope>NUCLEOTIDE SEQUENCE</scope>
</reference>
<protein>
    <recommendedName>
        <fullName evidence="4">Sushi domain-containing protein</fullName>
    </recommendedName>
</protein>
<evidence type="ECO:0000313" key="6">
    <source>
        <dbReference type="Proteomes" id="UP000749559"/>
    </source>
</evidence>
<evidence type="ECO:0000256" key="2">
    <source>
        <dbReference type="ARBA" id="ARBA00023157"/>
    </source>
</evidence>
<keyword evidence="3" id="KW-0768">Sushi</keyword>
<feature type="non-terminal residue" evidence="5">
    <location>
        <position position="213"/>
    </location>
</feature>
<evidence type="ECO:0000256" key="3">
    <source>
        <dbReference type="PROSITE-ProRule" id="PRU00302"/>
    </source>
</evidence>
<dbReference type="Gene3D" id="2.10.70.10">
    <property type="entry name" value="Complement Module, domain 1"/>
    <property type="match status" value="1"/>
</dbReference>
<name>A0A8S4Q9P3_OWEFU</name>
<comment type="caution">
    <text evidence="5">The sequence shown here is derived from an EMBL/GenBank/DDBJ whole genome shotgun (WGS) entry which is preliminary data.</text>
</comment>
<proteinExistence type="predicted"/>
<dbReference type="InterPro" id="IPR016186">
    <property type="entry name" value="C-type_lectin-like/link_sf"/>
</dbReference>
<dbReference type="InterPro" id="IPR035976">
    <property type="entry name" value="Sushi/SCR/CCP_sf"/>
</dbReference>
<dbReference type="InterPro" id="IPR000436">
    <property type="entry name" value="Sushi_SCR_CCP_dom"/>
</dbReference>
<evidence type="ECO:0000313" key="5">
    <source>
        <dbReference type="EMBL" id="CAH1801264.1"/>
    </source>
</evidence>
<dbReference type="SMART" id="SM00032">
    <property type="entry name" value="CCP"/>
    <property type="match status" value="1"/>
</dbReference>
<dbReference type="Gene3D" id="3.10.100.10">
    <property type="entry name" value="Mannose-Binding Protein A, subunit A"/>
    <property type="match status" value="1"/>
</dbReference>
<sequence length="213" mass="24466">CPSTAFKKETLGLMCYEFHDDQRTTFQNAKEACESRRWKLATVINEETLRLIRHHMDYGKRSNYKYWVNVDPRFNESFDESWCAYVYSASPTGNIGYYDDSQCSNNYGYICEYEALNTTSCNALVTPRNAYRTGTSRAVGSTVTFRCFPGYTPYPFRSSRTFTRQCLDNGEWDGVTPFCRIIPILPTRPPRPAVTTTTPVPTTTMPMFEIGKS</sequence>
<dbReference type="EMBL" id="CAIIXF020000012">
    <property type="protein sequence ID" value="CAH1801264.1"/>
    <property type="molecule type" value="Genomic_DNA"/>
</dbReference>